<evidence type="ECO:0000313" key="1">
    <source>
        <dbReference type="EMBL" id="EDM02711.1"/>
    </source>
</evidence>
<evidence type="ECO:0000313" key="2">
    <source>
        <dbReference type="Proteomes" id="UP000234681"/>
    </source>
</evidence>
<gene>
    <name evidence="1" type="ORF">rCG_61677</name>
</gene>
<name>A6H9K6_RAT</name>
<dbReference type="AlphaFoldDB" id="A6H9K6"/>
<dbReference type="EMBL" id="CH473947">
    <property type="protein sequence ID" value="EDM02711.1"/>
    <property type="molecule type" value="Genomic_DNA"/>
</dbReference>
<protein>
    <submittedName>
        <fullName evidence="1">RCG61677</fullName>
    </submittedName>
</protein>
<proteinExistence type="predicted"/>
<organism evidence="1 2">
    <name type="scientific">Rattus norvegicus</name>
    <name type="common">Rat</name>
    <dbReference type="NCBI Taxonomy" id="10116"/>
    <lineage>
        <taxon>Eukaryota</taxon>
        <taxon>Metazoa</taxon>
        <taxon>Chordata</taxon>
        <taxon>Craniata</taxon>
        <taxon>Vertebrata</taxon>
        <taxon>Euteleostomi</taxon>
        <taxon>Mammalia</taxon>
        <taxon>Eutheria</taxon>
        <taxon>Euarchontoglires</taxon>
        <taxon>Glires</taxon>
        <taxon>Rodentia</taxon>
        <taxon>Myomorpha</taxon>
        <taxon>Muroidea</taxon>
        <taxon>Muridae</taxon>
        <taxon>Murinae</taxon>
        <taxon>Rattus</taxon>
    </lineage>
</organism>
<sequence>MATSMHTENPYFCFCYFLPQQRGCPLPRLVGDLVLHLGIALRGRVWFGEMAEPLRVLASSPDSSLDLRAHTRQLTTICNPVNPWGLMLTSGFHGYLHTHMCVYVC</sequence>
<dbReference type="Proteomes" id="UP000234681">
    <property type="component" value="Chromosome 6"/>
</dbReference>
<reference evidence="2" key="1">
    <citation type="submission" date="2005-09" db="EMBL/GenBank/DDBJ databases">
        <authorList>
            <person name="Mural R.J."/>
            <person name="Li P.W."/>
            <person name="Adams M.D."/>
            <person name="Amanatides P.G."/>
            <person name="Baden-Tillson H."/>
            <person name="Barnstead M."/>
            <person name="Chin S.H."/>
            <person name="Dew I."/>
            <person name="Evans C.A."/>
            <person name="Ferriera S."/>
            <person name="Flanigan M."/>
            <person name="Fosler C."/>
            <person name="Glodek A."/>
            <person name="Gu Z."/>
            <person name="Holt R.A."/>
            <person name="Jennings D."/>
            <person name="Kraft C.L."/>
            <person name="Lu F."/>
            <person name="Nguyen T."/>
            <person name="Nusskern D.R."/>
            <person name="Pfannkoch C.M."/>
            <person name="Sitter C."/>
            <person name="Sutton G.G."/>
            <person name="Venter J.C."/>
            <person name="Wang Z."/>
            <person name="Woodage T."/>
            <person name="Zheng X.H."/>
            <person name="Zhong F."/>
        </authorList>
    </citation>
    <scope>NUCLEOTIDE SEQUENCE [LARGE SCALE GENOMIC DNA]</scope>
    <source>
        <strain>BN</strain>
        <strain evidence="2">Sprague-Dawley</strain>
    </source>
</reference>
<accession>A6H9K6</accession>